<evidence type="ECO:0000256" key="2">
    <source>
        <dbReference type="ARBA" id="ARBA00022692"/>
    </source>
</evidence>
<keyword evidence="7" id="KW-1185">Reference proteome</keyword>
<dbReference type="STRING" id="709839.TSA66_05920"/>
<name>A0A0C1Y0B5_9BURK</name>
<dbReference type="Pfam" id="PF06803">
    <property type="entry name" value="DUF1232"/>
    <property type="match status" value="1"/>
</dbReference>
<organism evidence="6 7">
    <name type="scientific">Noviherbaspirillum autotrophicum</name>
    <dbReference type="NCBI Taxonomy" id="709839"/>
    <lineage>
        <taxon>Bacteria</taxon>
        <taxon>Pseudomonadati</taxon>
        <taxon>Pseudomonadota</taxon>
        <taxon>Betaproteobacteria</taxon>
        <taxon>Burkholderiales</taxon>
        <taxon>Oxalobacteraceae</taxon>
        <taxon>Noviherbaspirillum</taxon>
    </lineage>
</organism>
<evidence type="ECO:0000256" key="4">
    <source>
        <dbReference type="ARBA" id="ARBA00023136"/>
    </source>
</evidence>
<evidence type="ECO:0000313" key="7">
    <source>
        <dbReference type="Proteomes" id="UP000031572"/>
    </source>
</evidence>
<evidence type="ECO:0000313" key="6">
    <source>
        <dbReference type="EMBL" id="KIF80458.1"/>
    </source>
</evidence>
<keyword evidence="2" id="KW-0812">Transmembrane</keyword>
<evidence type="ECO:0000259" key="5">
    <source>
        <dbReference type="Pfam" id="PF06803"/>
    </source>
</evidence>
<comment type="subcellular location">
    <subcellularLocation>
        <location evidence="1">Endomembrane system</location>
        <topology evidence="1">Multi-pass membrane protein</topology>
    </subcellularLocation>
</comment>
<keyword evidence="3" id="KW-1133">Transmembrane helix</keyword>
<dbReference type="Proteomes" id="UP000031572">
    <property type="component" value="Unassembled WGS sequence"/>
</dbReference>
<dbReference type="EMBL" id="JWJG01000028">
    <property type="protein sequence ID" value="KIF80458.1"/>
    <property type="molecule type" value="Genomic_DNA"/>
</dbReference>
<feature type="domain" description="DUF1232" evidence="5">
    <location>
        <begin position="33"/>
        <end position="67"/>
    </location>
</feature>
<reference evidence="6 7" key="1">
    <citation type="submission" date="2014-12" db="EMBL/GenBank/DDBJ databases">
        <title>Denitrispirillum autotrophicum gen. nov., sp. nov., Denitrifying, Facultatively Autotrophic Bacteria Isolated from Rice Paddy Soil.</title>
        <authorList>
            <person name="Ishii S."/>
            <person name="Ashida N."/>
            <person name="Ohno H."/>
            <person name="Otsuka S."/>
            <person name="Yokota A."/>
            <person name="Senoo K."/>
        </authorList>
    </citation>
    <scope>NUCLEOTIDE SEQUENCE [LARGE SCALE GENOMIC DNA]</scope>
    <source>
        <strain evidence="6 7">TSA66</strain>
    </source>
</reference>
<dbReference type="AlphaFoldDB" id="A0A0C1Y0B5"/>
<dbReference type="InterPro" id="IPR010652">
    <property type="entry name" value="DUF1232"/>
</dbReference>
<keyword evidence="4" id="KW-0472">Membrane</keyword>
<evidence type="ECO:0000256" key="3">
    <source>
        <dbReference type="ARBA" id="ARBA00022989"/>
    </source>
</evidence>
<comment type="caution">
    <text evidence="6">The sequence shown here is derived from an EMBL/GenBank/DDBJ whole genome shotgun (WGS) entry which is preliminary data.</text>
</comment>
<accession>A0A0C1Y0B5</accession>
<proteinExistence type="predicted"/>
<protein>
    <recommendedName>
        <fullName evidence="5">DUF1232 domain-containing protein</fullName>
    </recommendedName>
</protein>
<evidence type="ECO:0000256" key="1">
    <source>
        <dbReference type="ARBA" id="ARBA00004127"/>
    </source>
</evidence>
<dbReference type="RefSeq" id="WP_040039361.1">
    <property type="nucleotide sequence ID" value="NZ_JWJG01000028.1"/>
</dbReference>
<sequence length="103" mass="11793">MFFRLRRLLRTAGRDLVVLWYAFRHPDTPGAVKLLSILLALYVFSPIDLVPDALPVLGWLDDATLLAIGIPAILKLMPQSPLLESYGAADRFLSRWIFWRKRS</sequence>
<dbReference type="OrthoDB" id="9804184at2"/>
<dbReference type="GO" id="GO:0012505">
    <property type="term" value="C:endomembrane system"/>
    <property type="evidence" value="ECO:0007669"/>
    <property type="project" value="UniProtKB-SubCell"/>
</dbReference>
<gene>
    <name evidence="6" type="ORF">TSA66_05920</name>
</gene>